<keyword evidence="9 17" id="KW-0418">Kinase</keyword>
<feature type="domain" description="Histidine kinase" evidence="15">
    <location>
        <begin position="274"/>
        <end position="490"/>
    </location>
</feature>
<evidence type="ECO:0000256" key="13">
    <source>
        <dbReference type="ARBA" id="ARBA00023136"/>
    </source>
</evidence>
<dbReference type="Gene3D" id="6.10.340.10">
    <property type="match status" value="1"/>
</dbReference>
<evidence type="ECO:0000259" key="16">
    <source>
        <dbReference type="PROSITE" id="PS50885"/>
    </source>
</evidence>
<name>A0A6B1G141_9CHLR</name>
<dbReference type="SUPFAM" id="SSF158472">
    <property type="entry name" value="HAMP domain-like"/>
    <property type="match status" value="1"/>
</dbReference>
<dbReference type="InterPro" id="IPR050398">
    <property type="entry name" value="HssS/ArlS-like"/>
</dbReference>
<evidence type="ECO:0000256" key="1">
    <source>
        <dbReference type="ARBA" id="ARBA00000085"/>
    </source>
</evidence>
<dbReference type="GO" id="GO:0005524">
    <property type="term" value="F:ATP binding"/>
    <property type="evidence" value="ECO:0007669"/>
    <property type="project" value="UniProtKB-KW"/>
</dbReference>
<dbReference type="SUPFAM" id="SSF47384">
    <property type="entry name" value="Homodimeric domain of signal transducing histidine kinase"/>
    <property type="match status" value="1"/>
</dbReference>
<keyword evidence="7 14" id="KW-0812">Transmembrane</keyword>
<dbReference type="Gene3D" id="1.10.287.130">
    <property type="match status" value="1"/>
</dbReference>
<dbReference type="PROSITE" id="PS50885">
    <property type="entry name" value="HAMP"/>
    <property type="match status" value="1"/>
</dbReference>
<evidence type="ECO:0000256" key="14">
    <source>
        <dbReference type="SAM" id="Phobius"/>
    </source>
</evidence>
<dbReference type="PANTHER" id="PTHR45528">
    <property type="entry name" value="SENSOR HISTIDINE KINASE CPXA"/>
    <property type="match status" value="1"/>
</dbReference>
<evidence type="ECO:0000256" key="6">
    <source>
        <dbReference type="ARBA" id="ARBA00022679"/>
    </source>
</evidence>
<dbReference type="PRINTS" id="PR00344">
    <property type="entry name" value="BCTRLSENSOR"/>
</dbReference>
<evidence type="ECO:0000256" key="12">
    <source>
        <dbReference type="ARBA" id="ARBA00023012"/>
    </source>
</evidence>
<evidence type="ECO:0000256" key="8">
    <source>
        <dbReference type="ARBA" id="ARBA00022741"/>
    </source>
</evidence>
<dbReference type="EC" id="2.7.13.3" evidence="3"/>
<dbReference type="PANTHER" id="PTHR45528:SF1">
    <property type="entry name" value="SENSOR HISTIDINE KINASE CPXA"/>
    <property type="match status" value="1"/>
</dbReference>
<evidence type="ECO:0000256" key="4">
    <source>
        <dbReference type="ARBA" id="ARBA00022475"/>
    </source>
</evidence>
<dbReference type="Pfam" id="PF02518">
    <property type="entry name" value="HATPase_c"/>
    <property type="match status" value="1"/>
</dbReference>
<keyword evidence="13 14" id="KW-0472">Membrane</keyword>
<evidence type="ECO:0000256" key="5">
    <source>
        <dbReference type="ARBA" id="ARBA00022553"/>
    </source>
</evidence>
<dbReference type="SMART" id="SM00388">
    <property type="entry name" value="HisKA"/>
    <property type="match status" value="1"/>
</dbReference>
<keyword evidence="8" id="KW-0547">Nucleotide-binding</keyword>
<dbReference type="InterPro" id="IPR005467">
    <property type="entry name" value="His_kinase_dom"/>
</dbReference>
<protein>
    <recommendedName>
        <fullName evidence="3">histidine kinase</fullName>
        <ecNumber evidence="3">2.7.13.3</ecNumber>
    </recommendedName>
</protein>
<sequence>MSLYWRFLGAFVLLILFAVSLSVGIGYYATLDRLDTFGGELSGKVANLVARKLGQSYTYSDGWETLVVKVSDAGAGLPDSHSREEVRLIEGIVQETVQREVRGEHYVLFHKRTGEDKIRVFLDVSDGYELYDDLSDLFQGQAAPELNGQVSGEQAVNVSGDSARRAVGYAILDFYQEFGATESRNFVRDLLYTTVMGGLLTVVVALLLAAWLSKRISTPVTALTQAFRTVAQRGDTALLPVTSSDEVGQMSSAFNKMTTALQTQRDLRNRLLNDVSHELSTPLSIIRLEAHALRKGLQSPSHAADRIVQEVDMLGNLVRDLGWLAETESDELQLTVEPCSIDQLLTAELARWQQQAEMDRITLSLQLPPDLPDLNLDPMRMSQALGNVIDNALRHTQAGGQVEVAATLEAGRQLTILVTDDGAGISSADLPHVVDRFYRADRSRSRHTGGAGLGLAITRAVVEAHGGTVSVSSEGLGRGTTVRIDLPLQE</sequence>
<keyword evidence="4" id="KW-1003">Cell membrane</keyword>
<comment type="catalytic activity">
    <reaction evidence="1">
        <text>ATP + protein L-histidine = ADP + protein N-phospho-L-histidine.</text>
        <dbReference type="EC" id="2.7.13.3"/>
    </reaction>
</comment>
<dbReference type="Gene3D" id="3.30.565.10">
    <property type="entry name" value="Histidine kinase-like ATPase, C-terminal domain"/>
    <property type="match status" value="1"/>
</dbReference>
<dbReference type="GO" id="GO:0005886">
    <property type="term" value="C:plasma membrane"/>
    <property type="evidence" value="ECO:0007669"/>
    <property type="project" value="UniProtKB-SubCell"/>
</dbReference>
<dbReference type="InterPro" id="IPR003594">
    <property type="entry name" value="HATPase_dom"/>
</dbReference>
<evidence type="ECO:0000256" key="10">
    <source>
        <dbReference type="ARBA" id="ARBA00022840"/>
    </source>
</evidence>
<dbReference type="Pfam" id="PF00512">
    <property type="entry name" value="HisKA"/>
    <property type="match status" value="1"/>
</dbReference>
<dbReference type="GO" id="GO:0000155">
    <property type="term" value="F:phosphorelay sensor kinase activity"/>
    <property type="evidence" value="ECO:0007669"/>
    <property type="project" value="InterPro"/>
</dbReference>
<dbReference type="Pfam" id="PF00672">
    <property type="entry name" value="HAMP"/>
    <property type="match status" value="1"/>
</dbReference>
<organism evidence="17">
    <name type="scientific">Caldilineaceae bacterium SB0675_bin_29</name>
    <dbReference type="NCBI Taxonomy" id="2605266"/>
    <lineage>
        <taxon>Bacteria</taxon>
        <taxon>Bacillati</taxon>
        <taxon>Chloroflexota</taxon>
        <taxon>Caldilineae</taxon>
        <taxon>Caldilineales</taxon>
        <taxon>Caldilineaceae</taxon>
    </lineage>
</organism>
<dbReference type="InterPro" id="IPR004358">
    <property type="entry name" value="Sig_transdc_His_kin-like_C"/>
</dbReference>
<evidence type="ECO:0000256" key="3">
    <source>
        <dbReference type="ARBA" id="ARBA00012438"/>
    </source>
</evidence>
<evidence type="ECO:0000256" key="2">
    <source>
        <dbReference type="ARBA" id="ARBA00004651"/>
    </source>
</evidence>
<dbReference type="InterPro" id="IPR003661">
    <property type="entry name" value="HisK_dim/P_dom"/>
</dbReference>
<comment type="caution">
    <text evidence="17">The sequence shown here is derived from an EMBL/GenBank/DDBJ whole genome shotgun (WGS) entry which is preliminary data.</text>
</comment>
<evidence type="ECO:0000256" key="7">
    <source>
        <dbReference type="ARBA" id="ARBA00022692"/>
    </source>
</evidence>
<gene>
    <name evidence="17" type="ORF">F4148_08870</name>
</gene>
<dbReference type="InterPro" id="IPR036890">
    <property type="entry name" value="HATPase_C_sf"/>
</dbReference>
<evidence type="ECO:0000259" key="15">
    <source>
        <dbReference type="PROSITE" id="PS50109"/>
    </source>
</evidence>
<dbReference type="FunFam" id="3.30.565.10:FF:000006">
    <property type="entry name" value="Sensor histidine kinase WalK"/>
    <property type="match status" value="1"/>
</dbReference>
<dbReference type="CDD" id="cd06225">
    <property type="entry name" value="HAMP"/>
    <property type="match status" value="1"/>
</dbReference>
<evidence type="ECO:0000313" key="17">
    <source>
        <dbReference type="EMBL" id="MYH61861.1"/>
    </source>
</evidence>
<keyword evidence="6" id="KW-0808">Transferase</keyword>
<dbReference type="InterPro" id="IPR036097">
    <property type="entry name" value="HisK_dim/P_sf"/>
</dbReference>
<keyword evidence="10" id="KW-0067">ATP-binding</keyword>
<reference evidence="17" key="1">
    <citation type="submission" date="2019-09" db="EMBL/GenBank/DDBJ databases">
        <title>Characterisation of the sponge microbiome using genome-centric metagenomics.</title>
        <authorList>
            <person name="Engelberts J.P."/>
            <person name="Robbins S.J."/>
            <person name="De Goeij J.M."/>
            <person name="Aranda M."/>
            <person name="Bell S.C."/>
            <person name="Webster N.S."/>
        </authorList>
    </citation>
    <scope>NUCLEOTIDE SEQUENCE</scope>
    <source>
        <strain evidence="17">SB0675_bin_29</strain>
    </source>
</reference>
<dbReference type="InterPro" id="IPR003660">
    <property type="entry name" value="HAMP_dom"/>
</dbReference>
<feature type="transmembrane region" description="Helical" evidence="14">
    <location>
        <begin position="190"/>
        <end position="212"/>
    </location>
</feature>
<dbReference type="PROSITE" id="PS50109">
    <property type="entry name" value="HIS_KIN"/>
    <property type="match status" value="1"/>
</dbReference>
<evidence type="ECO:0000256" key="9">
    <source>
        <dbReference type="ARBA" id="ARBA00022777"/>
    </source>
</evidence>
<dbReference type="CDD" id="cd00075">
    <property type="entry name" value="HATPase"/>
    <property type="match status" value="1"/>
</dbReference>
<feature type="domain" description="HAMP" evidence="16">
    <location>
        <begin position="214"/>
        <end position="266"/>
    </location>
</feature>
<dbReference type="SUPFAM" id="SSF55874">
    <property type="entry name" value="ATPase domain of HSP90 chaperone/DNA topoisomerase II/histidine kinase"/>
    <property type="match status" value="1"/>
</dbReference>
<comment type="subcellular location">
    <subcellularLocation>
        <location evidence="2">Cell membrane</location>
        <topology evidence="2">Multi-pass membrane protein</topology>
    </subcellularLocation>
</comment>
<dbReference type="CDD" id="cd00082">
    <property type="entry name" value="HisKA"/>
    <property type="match status" value="1"/>
</dbReference>
<evidence type="ECO:0000256" key="11">
    <source>
        <dbReference type="ARBA" id="ARBA00022989"/>
    </source>
</evidence>
<dbReference type="SMART" id="SM00304">
    <property type="entry name" value="HAMP"/>
    <property type="match status" value="1"/>
</dbReference>
<proteinExistence type="predicted"/>
<keyword evidence="5" id="KW-0597">Phosphoprotein</keyword>
<dbReference type="AlphaFoldDB" id="A0A6B1G141"/>
<accession>A0A6B1G141</accession>
<keyword evidence="12" id="KW-0902">Two-component regulatory system</keyword>
<dbReference type="SMART" id="SM00387">
    <property type="entry name" value="HATPase_c"/>
    <property type="match status" value="1"/>
</dbReference>
<dbReference type="EMBL" id="VYDA01000331">
    <property type="protein sequence ID" value="MYH61861.1"/>
    <property type="molecule type" value="Genomic_DNA"/>
</dbReference>
<keyword evidence="11 14" id="KW-1133">Transmembrane helix</keyword>